<dbReference type="STRING" id="937775.Metlim_2251"/>
<protein>
    <submittedName>
        <fullName evidence="1">Uncharacterized protein</fullName>
    </submittedName>
</protein>
<keyword evidence="2" id="KW-1185">Reference proteome</keyword>
<dbReference type="OrthoDB" id="382187at2157"/>
<reference evidence="1 2" key="1">
    <citation type="submission" date="2011-10" db="EMBL/GenBank/DDBJ databases">
        <title>The Improved High-Quality Draft genome of Methanoplanus limicola DSM 2279.</title>
        <authorList>
            <consortium name="US DOE Joint Genome Institute (JGI-PGF)"/>
            <person name="Lucas S."/>
            <person name="Copeland A."/>
            <person name="Lapidus A."/>
            <person name="Glavina del Rio T."/>
            <person name="Dalin E."/>
            <person name="Tice H."/>
            <person name="Bruce D."/>
            <person name="Goodwin L."/>
            <person name="Pitluck S."/>
            <person name="Peters L."/>
            <person name="Mikhailova N."/>
            <person name="Lu M."/>
            <person name="Kyrpides N."/>
            <person name="Mavromatis K."/>
            <person name="Ivanova N."/>
            <person name="Markowitz V."/>
            <person name="Cheng J.-F."/>
            <person name="Hugenholtz P."/>
            <person name="Woyke T."/>
            <person name="Wu D."/>
            <person name="Wirth R."/>
            <person name="Brambilla E.-M."/>
            <person name="Klenk H.-P."/>
            <person name="Eisen J.A."/>
        </authorList>
    </citation>
    <scope>NUCLEOTIDE SEQUENCE [LARGE SCALE GENOMIC DNA]</scope>
    <source>
        <strain evidence="1 2">DSM 2279</strain>
    </source>
</reference>
<organism evidence="1 2">
    <name type="scientific">Methanoplanus limicola DSM 2279</name>
    <dbReference type="NCBI Taxonomy" id="937775"/>
    <lineage>
        <taxon>Archaea</taxon>
        <taxon>Methanobacteriati</taxon>
        <taxon>Methanobacteriota</taxon>
        <taxon>Stenosarchaea group</taxon>
        <taxon>Methanomicrobia</taxon>
        <taxon>Methanomicrobiales</taxon>
        <taxon>Methanomicrobiaceae</taxon>
        <taxon>Methanoplanus</taxon>
    </lineage>
</organism>
<evidence type="ECO:0000313" key="2">
    <source>
        <dbReference type="Proteomes" id="UP000005741"/>
    </source>
</evidence>
<dbReference type="InParanoid" id="H1Z1G3"/>
<name>H1Z1G3_9EURY</name>
<dbReference type="EMBL" id="CM001436">
    <property type="protein sequence ID" value="EHQ36310.1"/>
    <property type="molecule type" value="Genomic_DNA"/>
</dbReference>
<evidence type="ECO:0000313" key="1">
    <source>
        <dbReference type="EMBL" id="EHQ36310.1"/>
    </source>
</evidence>
<dbReference type="Proteomes" id="UP000005741">
    <property type="component" value="Chromosome"/>
</dbReference>
<dbReference type="AlphaFoldDB" id="H1Z1G3"/>
<dbReference type="RefSeq" id="WP_004078566.1">
    <property type="nucleotide sequence ID" value="NZ_CM001436.1"/>
</dbReference>
<proteinExistence type="predicted"/>
<sequence>MDVTGCSNGSPDIKTGSGYGIRIKSKDRDLFFQKEWNSVEVIIDSEKFIEVSISKSFWNTCIELKSKEIGRWMLDNNHAPWPKYKTPKFKLEPSENRRFILTNNQK</sequence>
<accession>H1Z1G3</accession>
<gene>
    <name evidence="1" type="ORF">Metlim_2251</name>
</gene>
<dbReference type="HOGENOM" id="CLU_2217077_0_0_2"/>